<dbReference type="RefSeq" id="WP_150210256.1">
    <property type="nucleotide sequence ID" value="NZ_CP029190.1"/>
</dbReference>
<dbReference type="EMBL" id="CP029190">
    <property type="protein sequence ID" value="QES50511.1"/>
    <property type="molecule type" value="Genomic_DNA"/>
</dbReference>
<keyword evidence="2" id="KW-0378">Hydrolase</keyword>
<dbReference type="Proteomes" id="UP000325211">
    <property type="component" value="Chromosome"/>
</dbReference>
<sequence>MDDLTDLPQSRTEPDGSAVIRVLSYNIRSLRDDEEALARVIRACAPDLVFVQEAPRFFRWRKHAARLAAKADLVVLSGGATAAGPLLLCSLRAFVERTEDVLLPLTPGLHRRGFATAVVRFGDVRVALLSAHLSLDPVERMAQADLLLDRLRDRDAPYAIAAGDINETPAGPSFSRLAAELTDCRTAAPWGGELTFPSSGPDRRIDAVFVSGAGVEVLGCGVPAALPGIRSTDLKAATDHLPLLAALRLPAPA</sequence>
<evidence type="ECO:0000313" key="3">
    <source>
        <dbReference type="Proteomes" id="UP000325211"/>
    </source>
</evidence>
<name>A0A5P2DB68_STRVZ</name>
<dbReference type="OrthoDB" id="3820230at2"/>
<dbReference type="InterPro" id="IPR036691">
    <property type="entry name" value="Endo/exonu/phosph_ase_sf"/>
</dbReference>
<keyword evidence="2" id="KW-0540">Nuclease</keyword>
<dbReference type="SUPFAM" id="SSF56219">
    <property type="entry name" value="DNase I-like"/>
    <property type="match status" value="1"/>
</dbReference>
<protein>
    <submittedName>
        <fullName evidence="2">Endonuclease</fullName>
    </submittedName>
</protein>
<dbReference type="GO" id="GO:0004519">
    <property type="term" value="F:endonuclease activity"/>
    <property type="evidence" value="ECO:0007669"/>
    <property type="project" value="UniProtKB-KW"/>
</dbReference>
<evidence type="ECO:0000259" key="1">
    <source>
        <dbReference type="Pfam" id="PF03372"/>
    </source>
</evidence>
<dbReference type="Gene3D" id="3.60.10.10">
    <property type="entry name" value="Endonuclease/exonuclease/phosphatase"/>
    <property type="match status" value="1"/>
</dbReference>
<reference evidence="2 3" key="1">
    <citation type="submission" date="2018-05" db="EMBL/GenBank/DDBJ databases">
        <title>Streptomyces venezuelae.</title>
        <authorList>
            <person name="Kim W."/>
            <person name="Lee N."/>
            <person name="Cho B.-K."/>
        </authorList>
    </citation>
    <scope>NUCLEOTIDE SEQUENCE [LARGE SCALE GENOMIC DNA]</scope>
    <source>
        <strain evidence="2 3">ATCC 21782</strain>
    </source>
</reference>
<accession>A0A5P2DB68</accession>
<dbReference type="Pfam" id="PF03372">
    <property type="entry name" value="Exo_endo_phos"/>
    <property type="match status" value="1"/>
</dbReference>
<keyword evidence="2" id="KW-0255">Endonuclease</keyword>
<dbReference type="InterPro" id="IPR005135">
    <property type="entry name" value="Endo/exonuclease/phosphatase"/>
</dbReference>
<proteinExistence type="predicted"/>
<organism evidence="2 3">
    <name type="scientific">Streptomyces venezuelae</name>
    <dbReference type="NCBI Taxonomy" id="54571"/>
    <lineage>
        <taxon>Bacteria</taxon>
        <taxon>Bacillati</taxon>
        <taxon>Actinomycetota</taxon>
        <taxon>Actinomycetes</taxon>
        <taxon>Kitasatosporales</taxon>
        <taxon>Streptomycetaceae</taxon>
        <taxon>Streptomyces</taxon>
    </lineage>
</organism>
<gene>
    <name evidence="2" type="ORF">DEJ50_24480</name>
</gene>
<dbReference type="AlphaFoldDB" id="A0A5P2DB68"/>
<evidence type="ECO:0000313" key="2">
    <source>
        <dbReference type="EMBL" id="QES50511.1"/>
    </source>
</evidence>
<feature type="domain" description="Endonuclease/exonuclease/phosphatase" evidence="1">
    <location>
        <begin position="23"/>
        <end position="240"/>
    </location>
</feature>